<proteinExistence type="inferred from homology"/>
<dbReference type="GO" id="GO:0005737">
    <property type="term" value="C:cytoplasm"/>
    <property type="evidence" value="ECO:0007669"/>
    <property type="project" value="UniProtKB-SubCell"/>
</dbReference>
<feature type="active site" description="Proton donor/acceptor" evidence="6">
    <location>
        <position position="132"/>
    </location>
</feature>
<evidence type="ECO:0000256" key="6">
    <source>
        <dbReference type="PIRSR" id="PIRSR001365-1"/>
    </source>
</evidence>
<gene>
    <name evidence="8" type="ORF">I215_08561</name>
</gene>
<keyword evidence="2" id="KW-0963">Cytoplasm</keyword>
<dbReference type="SMART" id="SM01130">
    <property type="entry name" value="DHDPS"/>
    <property type="match status" value="1"/>
</dbReference>
<evidence type="ECO:0000256" key="5">
    <source>
        <dbReference type="PIRNR" id="PIRNR001365"/>
    </source>
</evidence>
<dbReference type="InterPro" id="IPR013785">
    <property type="entry name" value="Aldolase_TIM"/>
</dbReference>
<evidence type="ECO:0000256" key="2">
    <source>
        <dbReference type="ARBA" id="ARBA00022490"/>
    </source>
</evidence>
<dbReference type="PANTHER" id="PTHR12128">
    <property type="entry name" value="DIHYDRODIPICOLINATE SYNTHASE"/>
    <property type="match status" value="1"/>
</dbReference>
<keyword evidence="3 5" id="KW-0456">Lyase</keyword>
<dbReference type="SUPFAM" id="SSF51569">
    <property type="entry name" value="Aldolase"/>
    <property type="match status" value="1"/>
</dbReference>
<comment type="similarity">
    <text evidence="5">Belongs to the DapA family.</text>
</comment>
<dbReference type="AlphaFoldDB" id="K2P2R2"/>
<feature type="binding site" evidence="7">
    <location>
        <position position="207"/>
    </location>
    <ligand>
        <name>pyruvate</name>
        <dbReference type="ChEBI" id="CHEBI:15361"/>
    </ligand>
</feature>
<dbReference type="Gene3D" id="3.20.20.70">
    <property type="entry name" value="Aldolase class I"/>
    <property type="match status" value="1"/>
</dbReference>
<dbReference type="PANTHER" id="PTHR12128:SF21">
    <property type="entry name" value="N-ACETYLNEURAMINATE LYASE"/>
    <property type="match status" value="1"/>
</dbReference>
<dbReference type="InterPro" id="IPR002220">
    <property type="entry name" value="DapA-like"/>
</dbReference>
<dbReference type="Pfam" id="PF00701">
    <property type="entry name" value="DHDPS"/>
    <property type="match status" value="1"/>
</dbReference>
<dbReference type="OrthoDB" id="9778880at2"/>
<keyword evidence="4" id="KW-0119">Carbohydrate metabolism</keyword>
<dbReference type="EMBL" id="AMSG01000009">
    <property type="protein sequence ID" value="EKF55283.1"/>
    <property type="molecule type" value="Genomic_DNA"/>
</dbReference>
<evidence type="ECO:0000256" key="4">
    <source>
        <dbReference type="ARBA" id="ARBA00023277"/>
    </source>
</evidence>
<dbReference type="GO" id="GO:0016829">
    <property type="term" value="F:lyase activity"/>
    <property type="evidence" value="ECO:0007669"/>
    <property type="project" value="UniProtKB-KW"/>
</dbReference>
<protein>
    <submittedName>
        <fullName evidence="8">Putative N-acetylneuraminate lyase (Sialic acid lyase)</fullName>
    </submittedName>
</protein>
<name>K2P2R2_9FLAO</name>
<organism evidence="8 9">
    <name type="scientific">Galbibacter marinus</name>
    <dbReference type="NCBI Taxonomy" id="555500"/>
    <lineage>
        <taxon>Bacteria</taxon>
        <taxon>Pseudomonadati</taxon>
        <taxon>Bacteroidota</taxon>
        <taxon>Flavobacteriia</taxon>
        <taxon>Flavobacteriales</taxon>
        <taxon>Flavobacteriaceae</taxon>
        <taxon>Galbibacter</taxon>
    </lineage>
</organism>
<dbReference type="PRINTS" id="PR00146">
    <property type="entry name" value="DHPICSNTHASE"/>
</dbReference>
<dbReference type="PIRSF" id="PIRSF001365">
    <property type="entry name" value="DHDPS"/>
    <property type="match status" value="1"/>
</dbReference>
<accession>K2P2R2</accession>
<evidence type="ECO:0000313" key="9">
    <source>
        <dbReference type="Proteomes" id="UP000007364"/>
    </source>
</evidence>
<dbReference type="STRING" id="555500.I215_08561"/>
<dbReference type="eggNOG" id="COG0329">
    <property type="taxonomic scope" value="Bacteria"/>
</dbReference>
<feature type="binding site" evidence="7">
    <location>
        <position position="43"/>
    </location>
    <ligand>
        <name>pyruvate</name>
        <dbReference type="ChEBI" id="CHEBI:15361"/>
    </ligand>
</feature>
<dbReference type="Proteomes" id="UP000007364">
    <property type="component" value="Unassembled WGS sequence"/>
</dbReference>
<comment type="caution">
    <text evidence="8">The sequence shown here is derived from an EMBL/GenBank/DDBJ whole genome shotgun (WGS) entry which is preliminary data.</text>
</comment>
<dbReference type="PATRIC" id="fig|555500.3.peg.1773"/>
<evidence type="ECO:0000313" key="8">
    <source>
        <dbReference type="EMBL" id="EKF55283.1"/>
    </source>
</evidence>
<reference evidence="8 9" key="1">
    <citation type="journal article" date="2012" name="J. Bacteriol.">
        <title>Genome Sequence of Galbibacter marinum Type Strain ck-I2-15.</title>
        <authorList>
            <person name="Lai Q."/>
            <person name="Li C."/>
            <person name="Shao Z."/>
        </authorList>
    </citation>
    <scope>NUCLEOTIDE SEQUENCE [LARGE SCALE GENOMIC DNA]</scope>
    <source>
        <strain evidence="9">ck-I2-15</strain>
    </source>
</reference>
<evidence type="ECO:0000256" key="3">
    <source>
        <dbReference type="ARBA" id="ARBA00023239"/>
    </source>
</evidence>
<keyword evidence="9" id="KW-1185">Reference proteome</keyword>
<sequence length="305" mass="34054">MNLLAATYAPMNEDLSLNPEIISTYGGFLKHNSIKGAFINGSTGDFVSLSSKERMQLMDAWSTQRSDDFKVINHVGHTSLIEAVKLAKHSAILADGIAVLAPFYFTIKSVEKLIEYCKEVANAAPELPFYYYHIPVLSGAQLDMRAFVKRAVAEIPNFQGVKFTHNDMIDFQFCIELKDKIKPDLELYFGIDEMFVNSIALGGHGWVGSTYNHLAPLYRSIHECHNIQDFQQANELQRKAIKFVQTLDAFGGFNGAGKSFMRALGIDCGPSRSPHITLTDTQLTQAQDQMKSIQLTPDDFSPNPY</sequence>
<evidence type="ECO:0000256" key="7">
    <source>
        <dbReference type="PIRSR" id="PIRSR001365-2"/>
    </source>
</evidence>
<dbReference type="RefSeq" id="WP_008991567.1">
    <property type="nucleotide sequence ID" value="NZ_AMSG01000009.1"/>
</dbReference>
<comment type="subcellular location">
    <subcellularLocation>
        <location evidence="1">Cytoplasm</location>
    </subcellularLocation>
</comment>
<feature type="active site" description="Schiff-base intermediate with substrate" evidence="6">
    <location>
        <position position="162"/>
    </location>
</feature>
<evidence type="ECO:0000256" key="1">
    <source>
        <dbReference type="ARBA" id="ARBA00004496"/>
    </source>
</evidence>